<dbReference type="Pfam" id="PF09835">
    <property type="entry name" value="DUF2062"/>
    <property type="match status" value="1"/>
</dbReference>
<accession>A0A418SGC6</accession>
<organism evidence="1 2">
    <name type="scientific">Pseudooceanicola algae</name>
    <dbReference type="NCBI Taxonomy" id="1537215"/>
    <lineage>
        <taxon>Bacteria</taxon>
        <taxon>Pseudomonadati</taxon>
        <taxon>Pseudomonadota</taxon>
        <taxon>Alphaproteobacteria</taxon>
        <taxon>Rhodobacterales</taxon>
        <taxon>Paracoccaceae</taxon>
        <taxon>Pseudooceanicola</taxon>
    </lineage>
</organism>
<dbReference type="InterPro" id="IPR018639">
    <property type="entry name" value="DUF2062"/>
</dbReference>
<keyword evidence="2" id="KW-1185">Reference proteome</keyword>
<dbReference type="AlphaFoldDB" id="A0A418SGC6"/>
<dbReference type="Proteomes" id="UP000283786">
    <property type="component" value="Chromosome"/>
</dbReference>
<sequence>MVFKRRDKRPVRTMISDFVWPRGGWARAFHYTKHRLRRLPDSPEKISRGIAVGIFTVFTPLFGLHFPFAAALALLVRGNVLAALLATFISNPLTFVPISLISLQTGFYIVNTAAEHGIGNGVQFGFHPPGAHMPPPPPPPGFAGGPDVLGPNGDPGLPGMGMGPGDGRRSFVGKFVDAGEDLADNIRALFTDAEPHWEGLRIFYHEIFFPYLIGGIVPGVIFGIIGYYVTVPVIRAYQTRRRGVLKAKLAAIRAKSGQAPKPRSKPVSETGKGR</sequence>
<evidence type="ECO:0000313" key="1">
    <source>
        <dbReference type="EMBL" id="QPM91727.1"/>
    </source>
</evidence>
<reference evidence="1 2" key="1">
    <citation type="submission" date="2020-08" db="EMBL/GenBank/DDBJ databases">
        <title>Genome sequence of Rhodobacteraceae bacterium Lw-13e.</title>
        <authorList>
            <person name="Poehlein A."/>
            <person name="Wolter L."/>
            <person name="Daniel R."/>
            <person name="Brinkhoff T."/>
        </authorList>
    </citation>
    <scope>NUCLEOTIDE SEQUENCE [LARGE SCALE GENOMIC DNA]</scope>
    <source>
        <strain evidence="1 2">Lw-13e</strain>
    </source>
</reference>
<dbReference type="KEGG" id="palw:PSAL_029820"/>
<dbReference type="EMBL" id="CP060436">
    <property type="protein sequence ID" value="QPM91727.1"/>
    <property type="molecule type" value="Genomic_DNA"/>
</dbReference>
<name>A0A418SGC6_9RHOB</name>
<dbReference type="OrthoDB" id="7360463at2"/>
<gene>
    <name evidence="1" type="ORF">PSAL_029820</name>
</gene>
<proteinExistence type="predicted"/>
<dbReference type="PANTHER" id="PTHR40547">
    <property type="entry name" value="SLL0298 PROTEIN"/>
    <property type="match status" value="1"/>
</dbReference>
<evidence type="ECO:0000313" key="2">
    <source>
        <dbReference type="Proteomes" id="UP000283786"/>
    </source>
</evidence>
<dbReference type="PANTHER" id="PTHR40547:SF1">
    <property type="entry name" value="SLL0298 PROTEIN"/>
    <property type="match status" value="1"/>
</dbReference>
<protein>
    <submittedName>
        <fullName evidence="1">Uncharacterized protein</fullName>
    </submittedName>
</protein>